<name>A0A5B8KUH7_9HYPH</name>
<dbReference type="KEGG" id="niy:FQ775_02010"/>
<dbReference type="AlphaFoldDB" id="A0A5B8KUH7"/>
<feature type="domain" description="Nitrile hydratase beta subunit-like N-terminal" evidence="2">
    <location>
        <begin position="12"/>
        <end position="95"/>
    </location>
</feature>
<accession>A0A5B8KUH7</accession>
<dbReference type="SUPFAM" id="SSF50090">
    <property type="entry name" value="Electron transport accessory proteins"/>
    <property type="match status" value="1"/>
</dbReference>
<keyword evidence="4" id="KW-1185">Reference proteome</keyword>
<dbReference type="InterPro" id="IPR049054">
    <property type="entry name" value="CN_hydtase_beta-like_N"/>
</dbReference>
<evidence type="ECO:0000256" key="1">
    <source>
        <dbReference type="SAM" id="MobiDB-lite"/>
    </source>
</evidence>
<dbReference type="InterPro" id="IPR042262">
    <property type="entry name" value="CN_hydtase_beta_C"/>
</dbReference>
<proteinExistence type="predicted"/>
<evidence type="ECO:0000259" key="2">
    <source>
        <dbReference type="Pfam" id="PF21006"/>
    </source>
</evidence>
<protein>
    <submittedName>
        <fullName evidence="3">Nitrile hydratase accessory protein</fullName>
    </submittedName>
</protein>
<dbReference type="Proteomes" id="UP000321389">
    <property type="component" value="Chromosome"/>
</dbReference>
<evidence type="ECO:0000313" key="3">
    <source>
        <dbReference type="EMBL" id="QDY99238.1"/>
    </source>
</evidence>
<feature type="region of interest" description="Disordered" evidence="1">
    <location>
        <begin position="98"/>
        <end position="120"/>
    </location>
</feature>
<dbReference type="InterPro" id="IPR008990">
    <property type="entry name" value="Elect_transpt_acc-like_dom_sf"/>
</dbReference>
<sequence length="120" mass="12762">MLGRAILNRPEPAADAPAFDAPWQAEAFALAVALQDAGVFTAVEWAEALGRERGRPGLSPTGEDYYHSLLDALEGLLARKGLADERLLAETAAAWRRAARATPHGRPIALENDPLGHKGG</sequence>
<dbReference type="Pfam" id="PF21006">
    <property type="entry name" value="NHase_beta_N"/>
    <property type="match status" value="1"/>
</dbReference>
<dbReference type="NCBIfam" id="TIGR03889">
    <property type="entry name" value="nitrile_acc"/>
    <property type="match status" value="1"/>
</dbReference>
<organism evidence="3 4">
    <name type="scientific">Nitratireductor mangrovi</name>
    <dbReference type="NCBI Taxonomy" id="2599600"/>
    <lineage>
        <taxon>Bacteria</taxon>
        <taxon>Pseudomonadati</taxon>
        <taxon>Pseudomonadota</taxon>
        <taxon>Alphaproteobacteria</taxon>
        <taxon>Hyphomicrobiales</taxon>
        <taxon>Phyllobacteriaceae</taxon>
        <taxon>Nitratireductor</taxon>
    </lineage>
</organism>
<dbReference type="InterPro" id="IPR023808">
    <property type="entry name" value="Nitrile_Hydratase_acc_put"/>
</dbReference>
<dbReference type="Gene3D" id="1.10.472.20">
    <property type="entry name" value="Nitrile hydratase, beta subunit"/>
    <property type="match status" value="1"/>
</dbReference>
<dbReference type="OrthoDB" id="9811616at2"/>
<dbReference type="EMBL" id="CP042301">
    <property type="protein sequence ID" value="QDY99238.1"/>
    <property type="molecule type" value="Genomic_DNA"/>
</dbReference>
<evidence type="ECO:0000313" key="4">
    <source>
        <dbReference type="Proteomes" id="UP000321389"/>
    </source>
</evidence>
<gene>
    <name evidence="3" type="ORF">FQ775_02010</name>
</gene>
<reference evidence="3" key="1">
    <citation type="submission" date="2020-04" db="EMBL/GenBank/DDBJ databases">
        <title>Nitratireductor sp. nov. isolated from mangrove soil.</title>
        <authorList>
            <person name="Ye Y."/>
        </authorList>
    </citation>
    <scope>NUCLEOTIDE SEQUENCE</scope>
    <source>
        <strain evidence="3">SY7</strain>
    </source>
</reference>